<dbReference type="AlphaFoldDB" id="A0A1I7WJZ7"/>
<dbReference type="InterPro" id="IPR007669">
    <property type="entry name" value="Chst-1-like"/>
</dbReference>
<dbReference type="PANTHER" id="PTHR22900:SF13">
    <property type="entry name" value="CARBOHYDRATE SULFOTRANSFERASE-RELATED"/>
    <property type="match status" value="1"/>
</dbReference>
<protein>
    <submittedName>
        <fullName evidence="2">Uncharacterized protein</fullName>
    </submittedName>
</protein>
<dbReference type="GO" id="GO:0047756">
    <property type="term" value="F:chondroitin 4-sulfotransferase activity"/>
    <property type="evidence" value="ECO:0007669"/>
    <property type="project" value="InterPro"/>
</dbReference>
<evidence type="ECO:0000313" key="2">
    <source>
        <dbReference type="WBParaSite" id="Hba_05351"/>
    </source>
</evidence>
<dbReference type="InterPro" id="IPR005331">
    <property type="entry name" value="Sulfotransferase"/>
</dbReference>
<dbReference type="GO" id="GO:0050650">
    <property type="term" value="P:chondroitin sulfate proteoglycan biosynthetic process"/>
    <property type="evidence" value="ECO:0007669"/>
    <property type="project" value="InterPro"/>
</dbReference>
<dbReference type="Proteomes" id="UP000095283">
    <property type="component" value="Unplaced"/>
</dbReference>
<reference evidence="2" key="1">
    <citation type="submission" date="2016-11" db="UniProtKB">
        <authorList>
            <consortium name="WormBaseParasite"/>
        </authorList>
    </citation>
    <scope>IDENTIFICATION</scope>
</reference>
<dbReference type="GO" id="GO:0016020">
    <property type="term" value="C:membrane"/>
    <property type="evidence" value="ECO:0007669"/>
    <property type="project" value="InterPro"/>
</dbReference>
<accession>A0A1I7WJZ7</accession>
<dbReference type="PANTHER" id="PTHR22900">
    <property type="entry name" value="PROTEIN CBG14245-RELATED"/>
    <property type="match status" value="1"/>
</dbReference>
<sequence>MPTHKQLFWMTIVEQLSIGRVWQEEGERNGDAFRFLNGTDLSLQIPLQYFAIGQCFKINLQFLHCTAARVLRWSSTLSTTAPASRRSNVSNPFMTASKYRLLGCAIEKNFSTMLTAIICYLNNEKKFVSSGKTILSELFHRREKTWRKYPDRCNRCNLKNINNLILH</sequence>
<name>A0A1I7WJZ7_HETBA</name>
<evidence type="ECO:0000313" key="1">
    <source>
        <dbReference type="Proteomes" id="UP000095283"/>
    </source>
</evidence>
<dbReference type="WBParaSite" id="Hba_05351">
    <property type="protein sequence ID" value="Hba_05351"/>
    <property type="gene ID" value="Hba_05351"/>
</dbReference>
<dbReference type="GO" id="GO:1902884">
    <property type="term" value="P:positive regulation of response to oxidative stress"/>
    <property type="evidence" value="ECO:0007669"/>
    <property type="project" value="InterPro"/>
</dbReference>
<proteinExistence type="predicted"/>
<keyword evidence="1" id="KW-1185">Reference proteome</keyword>
<organism evidence="1 2">
    <name type="scientific">Heterorhabditis bacteriophora</name>
    <name type="common">Entomopathogenic nematode worm</name>
    <dbReference type="NCBI Taxonomy" id="37862"/>
    <lineage>
        <taxon>Eukaryota</taxon>
        <taxon>Metazoa</taxon>
        <taxon>Ecdysozoa</taxon>
        <taxon>Nematoda</taxon>
        <taxon>Chromadorea</taxon>
        <taxon>Rhabditida</taxon>
        <taxon>Rhabditina</taxon>
        <taxon>Rhabditomorpha</taxon>
        <taxon>Strongyloidea</taxon>
        <taxon>Heterorhabditidae</taxon>
        <taxon>Heterorhabditis</taxon>
    </lineage>
</organism>
<dbReference type="Pfam" id="PF03567">
    <property type="entry name" value="Sulfotransfer_2"/>
    <property type="match status" value="1"/>
</dbReference>